<evidence type="ECO:0000313" key="6">
    <source>
        <dbReference type="EMBL" id="BBA97872.1"/>
    </source>
</evidence>
<reference evidence="6 7" key="1">
    <citation type="journal article" date="2010" name="J. Bacteriol.">
        <title>Biochemical characterization of a novel indole prenyltransferase from Streptomyces sp. SN-593.</title>
        <authorList>
            <person name="Takahashi S."/>
            <person name="Takagi H."/>
            <person name="Toyoda A."/>
            <person name="Uramoto M."/>
            <person name="Nogawa T."/>
            <person name="Ueki M."/>
            <person name="Sakaki Y."/>
            <person name="Osada H."/>
        </authorList>
    </citation>
    <scope>NUCLEOTIDE SEQUENCE [LARGE SCALE GENOMIC DNA]</scope>
    <source>
        <strain evidence="6 7">SN-593</strain>
    </source>
</reference>
<dbReference type="InterPro" id="IPR050313">
    <property type="entry name" value="Carb_Metab_HTH_regulators"/>
</dbReference>
<keyword evidence="2" id="KW-0238">DNA-binding</keyword>
<dbReference type="PRINTS" id="PR00037">
    <property type="entry name" value="HTHLACR"/>
</dbReference>
<evidence type="ECO:0000256" key="3">
    <source>
        <dbReference type="ARBA" id="ARBA00023163"/>
    </source>
</evidence>
<dbReference type="InterPro" id="IPR036390">
    <property type="entry name" value="WH_DNA-bd_sf"/>
</dbReference>
<organism evidence="6 7">
    <name type="scientific">Actinacidiphila reveromycinica</name>
    <dbReference type="NCBI Taxonomy" id="659352"/>
    <lineage>
        <taxon>Bacteria</taxon>
        <taxon>Bacillati</taxon>
        <taxon>Actinomycetota</taxon>
        <taxon>Actinomycetes</taxon>
        <taxon>Kitasatosporales</taxon>
        <taxon>Streptomycetaceae</taxon>
        <taxon>Actinacidiphila</taxon>
    </lineage>
</organism>
<dbReference type="Gene3D" id="1.10.10.10">
    <property type="entry name" value="Winged helix-like DNA-binding domain superfamily/Winged helix DNA-binding domain"/>
    <property type="match status" value="1"/>
</dbReference>
<dbReference type="SUPFAM" id="SSF46785">
    <property type="entry name" value="Winged helix' DNA-binding domain"/>
    <property type="match status" value="1"/>
</dbReference>
<dbReference type="EMBL" id="AP018365">
    <property type="protein sequence ID" value="BBA97872.1"/>
    <property type="molecule type" value="Genomic_DNA"/>
</dbReference>
<reference evidence="6 7" key="2">
    <citation type="journal article" date="2011" name="J. Antibiot.">
        <title>Furaquinocins I and J: novel polyketide isoprenoid hybrid compounds from Streptomyces reveromyceticus SN-593.</title>
        <authorList>
            <person name="Panthee S."/>
            <person name="Takahashi S."/>
            <person name="Takagi H."/>
            <person name="Nogawa T."/>
            <person name="Oowada E."/>
            <person name="Uramoto M."/>
            <person name="Osada H."/>
        </authorList>
    </citation>
    <scope>NUCLEOTIDE SEQUENCE [LARGE SCALE GENOMIC DNA]</scope>
    <source>
        <strain evidence="6 7">SN-593</strain>
    </source>
</reference>
<reference evidence="6 7" key="3">
    <citation type="journal article" date="2011" name="Nat. Chem. Biol.">
        <title>Reveromycin A biosynthesis uses RevG and RevJ for stereospecific spiroacetal formation.</title>
        <authorList>
            <person name="Takahashi S."/>
            <person name="Toyoda A."/>
            <person name="Sekiyama Y."/>
            <person name="Takagi H."/>
            <person name="Nogawa T."/>
            <person name="Uramoto M."/>
            <person name="Suzuki R."/>
            <person name="Koshino H."/>
            <person name="Kumano T."/>
            <person name="Panthee S."/>
            <person name="Dairi T."/>
            <person name="Ishikawa J."/>
            <person name="Ikeda H."/>
            <person name="Sakaki Y."/>
            <person name="Osada H."/>
        </authorList>
    </citation>
    <scope>NUCLEOTIDE SEQUENCE [LARGE SCALE GENOMIC DNA]</scope>
    <source>
        <strain evidence="6 7">SN-593</strain>
    </source>
</reference>
<dbReference type="PANTHER" id="PTHR30363:SF44">
    <property type="entry name" value="AGA OPERON TRANSCRIPTIONAL REPRESSOR-RELATED"/>
    <property type="match status" value="1"/>
</dbReference>
<dbReference type="GO" id="GO:0003700">
    <property type="term" value="F:DNA-binding transcription factor activity"/>
    <property type="evidence" value="ECO:0007669"/>
    <property type="project" value="InterPro"/>
</dbReference>
<evidence type="ECO:0000256" key="1">
    <source>
        <dbReference type="ARBA" id="ARBA00023015"/>
    </source>
</evidence>
<reference evidence="6 7" key="4">
    <citation type="journal article" date="2020" name="Sci. Rep.">
        <title>beta-carboline chemical signals induce reveromycin production through a LuxR family regulator in Streptomyces sp. SN-593.</title>
        <authorList>
            <person name="Panthee S."/>
            <person name="Kito N."/>
            <person name="Hayashi T."/>
            <person name="Shimizu T."/>
            <person name="Ishikawa J."/>
            <person name="Hamamoto H."/>
            <person name="Osada H."/>
            <person name="Takahashi S."/>
        </authorList>
    </citation>
    <scope>NUCLEOTIDE SEQUENCE [LARGE SCALE GENOMIC DNA]</scope>
    <source>
        <strain evidence="6 7">SN-593</strain>
    </source>
</reference>
<evidence type="ECO:0000256" key="4">
    <source>
        <dbReference type="SAM" id="MobiDB-lite"/>
    </source>
</evidence>
<evidence type="ECO:0000256" key="2">
    <source>
        <dbReference type="ARBA" id="ARBA00023125"/>
    </source>
</evidence>
<evidence type="ECO:0000313" key="7">
    <source>
        <dbReference type="Proteomes" id="UP000595703"/>
    </source>
</evidence>
<dbReference type="AlphaFoldDB" id="A0A7U3VNN7"/>
<dbReference type="PROSITE" id="PS00894">
    <property type="entry name" value="HTH_DEOR_1"/>
    <property type="match status" value="1"/>
</dbReference>
<dbReference type="KEGG" id="arev:RVR_3826"/>
<dbReference type="Proteomes" id="UP000595703">
    <property type="component" value="Chromosome"/>
</dbReference>
<dbReference type="InterPro" id="IPR036388">
    <property type="entry name" value="WH-like_DNA-bd_sf"/>
</dbReference>
<keyword evidence="1" id="KW-0805">Transcription regulation</keyword>
<keyword evidence="7" id="KW-1185">Reference proteome</keyword>
<proteinExistence type="predicted"/>
<dbReference type="InterPro" id="IPR001034">
    <property type="entry name" value="DeoR_HTH"/>
</dbReference>
<dbReference type="Pfam" id="PF08220">
    <property type="entry name" value="HTH_DeoR"/>
    <property type="match status" value="1"/>
</dbReference>
<dbReference type="SMART" id="SM00420">
    <property type="entry name" value="HTH_DEOR"/>
    <property type="match status" value="1"/>
</dbReference>
<dbReference type="RefSeq" id="WP_202234103.1">
    <property type="nucleotide sequence ID" value="NZ_AP018365.1"/>
</dbReference>
<accession>A0A7U3VNN7</accession>
<dbReference type="PROSITE" id="PS51000">
    <property type="entry name" value="HTH_DEOR_2"/>
    <property type="match status" value="1"/>
</dbReference>
<evidence type="ECO:0000259" key="5">
    <source>
        <dbReference type="PROSITE" id="PS51000"/>
    </source>
</evidence>
<gene>
    <name evidence="6" type="ORF">RVR_3826</name>
</gene>
<dbReference type="PANTHER" id="PTHR30363">
    <property type="entry name" value="HTH-TYPE TRANSCRIPTIONAL REGULATOR SRLR-RELATED"/>
    <property type="match status" value="1"/>
</dbReference>
<name>A0A7U3VNN7_9ACTN</name>
<feature type="domain" description="HTH deoR-type" evidence="5">
    <location>
        <begin position="32"/>
        <end position="87"/>
    </location>
</feature>
<dbReference type="GO" id="GO:0003677">
    <property type="term" value="F:DNA binding"/>
    <property type="evidence" value="ECO:0007669"/>
    <property type="project" value="UniProtKB-KW"/>
</dbReference>
<sequence>MSEHRAAAPAGGRRHPAPDPRPHARPGPALLPIQRKRAILAILAAERAVETSRLAARLGVSTVTIRRDLGQLHDEGRLRRVRGGGRPR</sequence>
<keyword evidence="3" id="KW-0804">Transcription</keyword>
<protein>
    <recommendedName>
        <fullName evidence="5">HTH deoR-type domain-containing protein</fullName>
    </recommendedName>
</protein>
<feature type="region of interest" description="Disordered" evidence="4">
    <location>
        <begin position="1"/>
        <end position="30"/>
    </location>
</feature>
<dbReference type="InterPro" id="IPR018356">
    <property type="entry name" value="Tscrpt_reg_HTH_DeoR_CS"/>
</dbReference>